<sequence>MFNTPRWGDDIAVVTGLYQLVTTAIRCNVDVVGHVS</sequence>
<reference evidence="1 2" key="1">
    <citation type="submission" date="2019-02" db="EMBL/GenBank/DDBJ databases">
        <title>Deep-cultivation of Planctomycetes and their phenomic and genomic characterization uncovers novel biology.</title>
        <authorList>
            <person name="Wiegand S."/>
            <person name="Jogler M."/>
            <person name="Boedeker C."/>
            <person name="Pinto D."/>
            <person name="Vollmers J."/>
            <person name="Rivas-Marin E."/>
            <person name="Kohn T."/>
            <person name="Peeters S.H."/>
            <person name="Heuer A."/>
            <person name="Rast P."/>
            <person name="Oberbeckmann S."/>
            <person name="Bunk B."/>
            <person name="Jeske O."/>
            <person name="Meyerdierks A."/>
            <person name="Storesund J.E."/>
            <person name="Kallscheuer N."/>
            <person name="Luecker S."/>
            <person name="Lage O.M."/>
            <person name="Pohl T."/>
            <person name="Merkel B.J."/>
            <person name="Hornburger P."/>
            <person name="Mueller R.-W."/>
            <person name="Bruemmer F."/>
            <person name="Labrenz M."/>
            <person name="Spormann A.M."/>
            <person name="Op den Camp H."/>
            <person name="Overmann J."/>
            <person name="Amann R."/>
            <person name="Jetten M.S.M."/>
            <person name="Mascher T."/>
            <person name="Medema M.H."/>
            <person name="Devos D.P."/>
            <person name="Kaster A.-K."/>
            <person name="Ovreas L."/>
            <person name="Rohde M."/>
            <person name="Galperin M.Y."/>
            <person name="Jogler C."/>
        </authorList>
    </citation>
    <scope>NUCLEOTIDE SEQUENCE [LARGE SCALE GENOMIC DNA]</scope>
    <source>
        <strain evidence="1 2">KS4</strain>
    </source>
</reference>
<evidence type="ECO:0000313" key="2">
    <source>
        <dbReference type="Proteomes" id="UP000317369"/>
    </source>
</evidence>
<protein>
    <submittedName>
        <fullName evidence="1">Uncharacterized protein</fullName>
    </submittedName>
</protein>
<name>A0A517YYJ1_9BACT</name>
<dbReference type="EMBL" id="CP036425">
    <property type="protein sequence ID" value="QDU35288.1"/>
    <property type="molecule type" value="Genomic_DNA"/>
</dbReference>
<gene>
    <name evidence="1" type="ORF">KS4_33690</name>
</gene>
<proteinExistence type="predicted"/>
<organism evidence="1 2">
    <name type="scientific">Poriferisphaera corsica</name>
    <dbReference type="NCBI Taxonomy" id="2528020"/>
    <lineage>
        <taxon>Bacteria</taxon>
        <taxon>Pseudomonadati</taxon>
        <taxon>Planctomycetota</taxon>
        <taxon>Phycisphaerae</taxon>
        <taxon>Phycisphaerales</taxon>
        <taxon>Phycisphaeraceae</taxon>
        <taxon>Poriferisphaera</taxon>
    </lineage>
</organism>
<evidence type="ECO:0000313" key="1">
    <source>
        <dbReference type="EMBL" id="QDU35288.1"/>
    </source>
</evidence>
<dbReference type="AlphaFoldDB" id="A0A517YYJ1"/>
<accession>A0A517YYJ1</accession>
<dbReference type="Proteomes" id="UP000317369">
    <property type="component" value="Chromosome"/>
</dbReference>
<dbReference type="KEGG" id="pcor:KS4_33690"/>
<keyword evidence="2" id="KW-1185">Reference proteome</keyword>